<evidence type="ECO:0000256" key="1">
    <source>
        <dbReference type="SAM" id="MobiDB-lite"/>
    </source>
</evidence>
<protein>
    <submittedName>
        <fullName evidence="2">Uncharacterized protein</fullName>
    </submittedName>
</protein>
<sequence>GRRDRADHRHDGLPGRRPRPAPVGAGEVRRRQPGRAGLPQHRPLRLGHHARPLHDHREVGLAGAPAGPLRRPAHGRDGAVLQRPPRRAPRHRPARGDLGPRPPL</sequence>
<reference evidence="2" key="1">
    <citation type="submission" date="2020-02" db="EMBL/GenBank/DDBJ databases">
        <authorList>
            <person name="Meier V. D."/>
        </authorList>
    </citation>
    <scope>NUCLEOTIDE SEQUENCE</scope>
    <source>
        <strain evidence="2">AVDCRST_MAG20</strain>
    </source>
</reference>
<feature type="compositionally biased region" description="Basic residues" evidence="1">
    <location>
        <begin position="84"/>
        <end position="93"/>
    </location>
</feature>
<name>A0A6J4I7T9_9ACTN</name>
<accession>A0A6J4I7T9</accession>
<evidence type="ECO:0000313" key="2">
    <source>
        <dbReference type="EMBL" id="CAA9243553.1"/>
    </source>
</evidence>
<feature type="compositionally biased region" description="Basic and acidic residues" evidence="1">
    <location>
        <begin position="1"/>
        <end position="14"/>
    </location>
</feature>
<dbReference type="EMBL" id="CADCSY010000083">
    <property type="protein sequence ID" value="CAA9243553.1"/>
    <property type="molecule type" value="Genomic_DNA"/>
</dbReference>
<dbReference type="AlphaFoldDB" id="A0A6J4I7T9"/>
<organism evidence="2">
    <name type="scientific">uncultured Acidimicrobiales bacterium</name>
    <dbReference type="NCBI Taxonomy" id="310071"/>
    <lineage>
        <taxon>Bacteria</taxon>
        <taxon>Bacillati</taxon>
        <taxon>Actinomycetota</taxon>
        <taxon>Acidimicrobiia</taxon>
        <taxon>Acidimicrobiales</taxon>
        <taxon>environmental samples</taxon>
    </lineage>
</organism>
<proteinExistence type="predicted"/>
<feature type="compositionally biased region" description="Basic residues" evidence="1">
    <location>
        <begin position="42"/>
        <end position="51"/>
    </location>
</feature>
<feature type="non-terminal residue" evidence="2">
    <location>
        <position position="1"/>
    </location>
</feature>
<feature type="region of interest" description="Disordered" evidence="1">
    <location>
        <begin position="1"/>
        <end position="104"/>
    </location>
</feature>
<feature type="non-terminal residue" evidence="2">
    <location>
        <position position="104"/>
    </location>
</feature>
<feature type="compositionally biased region" description="Low complexity" evidence="1">
    <location>
        <begin position="60"/>
        <end position="70"/>
    </location>
</feature>
<gene>
    <name evidence="2" type="ORF">AVDCRST_MAG20-1803</name>
</gene>